<dbReference type="Proteomes" id="UP000654075">
    <property type="component" value="Unassembled WGS sequence"/>
</dbReference>
<reference evidence="4" key="1">
    <citation type="submission" date="2021-02" db="EMBL/GenBank/DDBJ databases">
        <authorList>
            <person name="Dougan E. K."/>
            <person name="Rhodes N."/>
            <person name="Thang M."/>
            <person name="Chan C."/>
        </authorList>
    </citation>
    <scope>NUCLEOTIDE SEQUENCE</scope>
</reference>
<evidence type="ECO:0000256" key="1">
    <source>
        <dbReference type="ARBA" id="ARBA00004123"/>
    </source>
</evidence>
<dbReference type="OrthoDB" id="409474at2759"/>
<organism evidence="4 5">
    <name type="scientific">Polarella glacialis</name>
    <name type="common">Dinoflagellate</name>
    <dbReference type="NCBI Taxonomy" id="89957"/>
    <lineage>
        <taxon>Eukaryota</taxon>
        <taxon>Sar</taxon>
        <taxon>Alveolata</taxon>
        <taxon>Dinophyceae</taxon>
        <taxon>Suessiales</taxon>
        <taxon>Suessiaceae</taxon>
        <taxon>Polarella</taxon>
    </lineage>
</organism>
<dbReference type="AlphaFoldDB" id="A0A813DR50"/>
<keyword evidence="3" id="KW-0539">Nucleus</keyword>
<dbReference type="PANTHER" id="PTHR15052">
    <property type="entry name" value="RNA POLYMERASE III TRANSCRIPTION INITIATION FACTOR COMPLEX SUBUNIT"/>
    <property type="match status" value="1"/>
</dbReference>
<keyword evidence="5" id="KW-1185">Reference proteome</keyword>
<evidence type="ECO:0008006" key="6">
    <source>
        <dbReference type="Google" id="ProtNLM"/>
    </source>
</evidence>
<comment type="subcellular location">
    <subcellularLocation>
        <location evidence="1">Nucleus</location>
    </subcellularLocation>
</comment>
<evidence type="ECO:0000313" key="4">
    <source>
        <dbReference type="EMBL" id="CAE8588822.1"/>
    </source>
</evidence>
<dbReference type="InterPro" id="IPR052416">
    <property type="entry name" value="GTF3C_component"/>
</dbReference>
<feature type="non-terminal residue" evidence="4">
    <location>
        <position position="191"/>
    </location>
</feature>
<comment type="caution">
    <text evidence="4">The sequence shown here is derived from an EMBL/GenBank/DDBJ whole genome shotgun (WGS) entry which is preliminary data.</text>
</comment>
<dbReference type="GO" id="GO:0000127">
    <property type="term" value="C:transcription factor TFIIIC complex"/>
    <property type="evidence" value="ECO:0007669"/>
    <property type="project" value="TreeGrafter"/>
</dbReference>
<protein>
    <recommendedName>
        <fullName evidence="6">Guanine nucleotide-binding protein subunit beta-like protein</fullName>
    </recommendedName>
</protein>
<sequence length="191" mass="20446">DRLGLLLAVLGDGELRLYSLSVDLPEAPLFARFAPAWTAPVSMPGAMPTEAWDRRVCCAAARADPHSPGSCLLAGGCDRSVVLLWHLKGEGDLEDIEDLPLGPTSMLQANLLESQTVLSLAWCPDPEPHLLLAGLSGGFLVLWDVRAPSAPLCSYYPQMRSPIPCIVWLNPFTVVIAQGEGFTVDLASGKL</sequence>
<name>A0A813DR50_POLGL</name>
<dbReference type="GO" id="GO:0005634">
    <property type="term" value="C:nucleus"/>
    <property type="evidence" value="ECO:0007669"/>
    <property type="project" value="UniProtKB-SubCell"/>
</dbReference>
<keyword evidence="2" id="KW-0804">Transcription</keyword>
<evidence type="ECO:0000313" key="5">
    <source>
        <dbReference type="Proteomes" id="UP000654075"/>
    </source>
</evidence>
<evidence type="ECO:0000256" key="3">
    <source>
        <dbReference type="ARBA" id="ARBA00023242"/>
    </source>
</evidence>
<dbReference type="PANTHER" id="PTHR15052:SF2">
    <property type="entry name" value="GENERAL TRANSCRIPTION FACTOR 3C POLYPEPTIDE 2"/>
    <property type="match status" value="1"/>
</dbReference>
<gene>
    <name evidence="4" type="ORF">PGLA1383_LOCUS7605</name>
</gene>
<dbReference type="SUPFAM" id="SSF50978">
    <property type="entry name" value="WD40 repeat-like"/>
    <property type="match status" value="1"/>
</dbReference>
<dbReference type="GO" id="GO:0006383">
    <property type="term" value="P:transcription by RNA polymerase III"/>
    <property type="evidence" value="ECO:0007669"/>
    <property type="project" value="TreeGrafter"/>
</dbReference>
<proteinExistence type="predicted"/>
<evidence type="ECO:0000256" key="2">
    <source>
        <dbReference type="ARBA" id="ARBA00023163"/>
    </source>
</evidence>
<dbReference type="InterPro" id="IPR015943">
    <property type="entry name" value="WD40/YVTN_repeat-like_dom_sf"/>
</dbReference>
<dbReference type="InterPro" id="IPR036322">
    <property type="entry name" value="WD40_repeat_dom_sf"/>
</dbReference>
<accession>A0A813DR50</accession>
<feature type="non-terminal residue" evidence="4">
    <location>
        <position position="1"/>
    </location>
</feature>
<dbReference type="Gene3D" id="2.130.10.10">
    <property type="entry name" value="YVTN repeat-like/Quinoprotein amine dehydrogenase"/>
    <property type="match status" value="1"/>
</dbReference>
<dbReference type="EMBL" id="CAJNNV010003342">
    <property type="protein sequence ID" value="CAE8588822.1"/>
    <property type="molecule type" value="Genomic_DNA"/>
</dbReference>